<dbReference type="Pfam" id="PF03567">
    <property type="entry name" value="Sulfotransfer_2"/>
    <property type="match status" value="1"/>
</dbReference>
<keyword evidence="2" id="KW-1185">Reference proteome</keyword>
<protein>
    <recommendedName>
        <fullName evidence="3">Sulfotransferase family protein</fullName>
    </recommendedName>
</protein>
<dbReference type="InterPro" id="IPR005331">
    <property type="entry name" value="Sulfotransferase"/>
</dbReference>
<comment type="caution">
    <text evidence="1">The sequence shown here is derived from an EMBL/GenBank/DDBJ whole genome shotgun (WGS) entry which is preliminary data.</text>
</comment>
<dbReference type="Proteomes" id="UP001516023">
    <property type="component" value="Unassembled WGS sequence"/>
</dbReference>
<reference evidence="1 2" key="1">
    <citation type="journal article" date="2020" name="G3 (Bethesda)">
        <title>Improved Reference Genome for Cyclotella cryptica CCMP332, a Model for Cell Wall Morphogenesis, Salinity Adaptation, and Lipid Production in Diatoms (Bacillariophyta).</title>
        <authorList>
            <person name="Roberts W.R."/>
            <person name="Downey K.M."/>
            <person name="Ruck E.C."/>
            <person name="Traller J.C."/>
            <person name="Alverson A.J."/>
        </authorList>
    </citation>
    <scope>NUCLEOTIDE SEQUENCE [LARGE SCALE GENOMIC DNA]</scope>
    <source>
        <strain evidence="1 2">CCMP332</strain>
    </source>
</reference>
<dbReference type="EMBL" id="JABMIG020000443">
    <property type="protein sequence ID" value="KAL3777778.1"/>
    <property type="molecule type" value="Genomic_DNA"/>
</dbReference>
<sequence length="313" mass="36688">MTSAEAFRHCYVNVTTYGNHVPEYSNLLAAVSDEYQLIYRNIPKSASSTGRHVIQDFMEGEDRRLSHDDLINLVNEEGYQLISFVREPLNRFYSSYDEAFFRIGPWMGDGDIVRDKPRVRKWYHNNKHKMDKYPYLYEGMRTLDDFRAMYCPSKILRMKNPLKCNDVPSIDDGNLAHRFEQFVRDYNGLDPFDVHLNLQVSNLVFGVTGEPLPVSVLYNASDAEREWREIAKVREVEINDGDITHARKISRRFNVDMVSKETKRKICKILALDYCCLNLELPEVCRIDNEEDVNGVYCRMKEVDGKVIIEDWR</sequence>
<accession>A0ABD3NPG0</accession>
<dbReference type="AlphaFoldDB" id="A0ABD3NPG0"/>
<gene>
    <name evidence="1" type="ORF">HJC23_008895</name>
</gene>
<evidence type="ECO:0008006" key="3">
    <source>
        <dbReference type="Google" id="ProtNLM"/>
    </source>
</evidence>
<proteinExistence type="predicted"/>
<evidence type="ECO:0000313" key="2">
    <source>
        <dbReference type="Proteomes" id="UP001516023"/>
    </source>
</evidence>
<evidence type="ECO:0000313" key="1">
    <source>
        <dbReference type="EMBL" id="KAL3777778.1"/>
    </source>
</evidence>
<organism evidence="1 2">
    <name type="scientific">Cyclotella cryptica</name>
    <dbReference type="NCBI Taxonomy" id="29204"/>
    <lineage>
        <taxon>Eukaryota</taxon>
        <taxon>Sar</taxon>
        <taxon>Stramenopiles</taxon>
        <taxon>Ochrophyta</taxon>
        <taxon>Bacillariophyta</taxon>
        <taxon>Coscinodiscophyceae</taxon>
        <taxon>Thalassiosirophycidae</taxon>
        <taxon>Stephanodiscales</taxon>
        <taxon>Stephanodiscaceae</taxon>
        <taxon>Cyclotella</taxon>
    </lineage>
</organism>
<name>A0ABD3NPG0_9STRA</name>